<evidence type="ECO:0000313" key="1">
    <source>
        <dbReference type="EMBL" id="KAK1597076.1"/>
    </source>
</evidence>
<sequence length="175" mass="18930">MTRLHHPQNFLLLGQTANFRVGPNLGHNKRGRLSRNLAISVFLPAPFTTFAIPACHYAETGVSAWFVETVPNTKQTPSRPVTRVWHPNMPAFCQASSAATETAVPIAQSPICCGSYDCLRVYTTASGTRITDAVATADNLLDLAGLTYCSTNMMCWAFHNVLAPSVPSGDEAPHL</sequence>
<protein>
    <submittedName>
        <fullName evidence="1">Uncharacterized protein</fullName>
    </submittedName>
</protein>
<proteinExistence type="predicted"/>
<organism evidence="1 2">
    <name type="scientific">Colletotrichum navitas</name>
    <dbReference type="NCBI Taxonomy" id="681940"/>
    <lineage>
        <taxon>Eukaryota</taxon>
        <taxon>Fungi</taxon>
        <taxon>Dikarya</taxon>
        <taxon>Ascomycota</taxon>
        <taxon>Pezizomycotina</taxon>
        <taxon>Sordariomycetes</taxon>
        <taxon>Hypocreomycetidae</taxon>
        <taxon>Glomerellales</taxon>
        <taxon>Glomerellaceae</taxon>
        <taxon>Colletotrichum</taxon>
        <taxon>Colletotrichum graminicola species complex</taxon>
    </lineage>
</organism>
<dbReference type="AlphaFoldDB" id="A0AAD8Q6Z1"/>
<reference evidence="1" key="1">
    <citation type="submission" date="2021-06" db="EMBL/GenBank/DDBJ databases">
        <title>Comparative genomics, transcriptomics and evolutionary studies reveal genomic signatures of adaptation to plant cell wall in hemibiotrophic fungi.</title>
        <authorList>
            <consortium name="DOE Joint Genome Institute"/>
            <person name="Baroncelli R."/>
            <person name="Diaz J.F."/>
            <person name="Benocci T."/>
            <person name="Peng M."/>
            <person name="Battaglia E."/>
            <person name="Haridas S."/>
            <person name="Andreopoulos W."/>
            <person name="Labutti K."/>
            <person name="Pangilinan J."/>
            <person name="Floch G.L."/>
            <person name="Makela M.R."/>
            <person name="Henrissat B."/>
            <person name="Grigoriev I.V."/>
            <person name="Crouch J.A."/>
            <person name="De Vries R.P."/>
            <person name="Sukno S.A."/>
            <person name="Thon M.R."/>
        </authorList>
    </citation>
    <scope>NUCLEOTIDE SEQUENCE</scope>
    <source>
        <strain evidence="1">CBS 125086</strain>
    </source>
</reference>
<keyword evidence="2" id="KW-1185">Reference proteome</keyword>
<name>A0AAD8Q6Z1_9PEZI</name>
<gene>
    <name evidence="1" type="ORF">LY79DRAFT_404383</name>
</gene>
<dbReference type="GeneID" id="85437287"/>
<dbReference type="EMBL" id="JAHLJV010000009">
    <property type="protein sequence ID" value="KAK1597076.1"/>
    <property type="molecule type" value="Genomic_DNA"/>
</dbReference>
<comment type="caution">
    <text evidence="1">The sequence shown here is derived from an EMBL/GenBank/DDBJ whole genome shotgun (WGS) entry which is preliminary data.</text>
</comment>
<dbReference type="Proteomes" id="UP001230504">
    <property type="component" value="Unassembled WGS sequence"/>
</dbReference>
<evidence type="ECO:0000313" key="2">
    <source>
        <dbReference type="Proteomes" id="UP001230504"/>
    </source>
</evidence>
<dbReference type="RefSeq" id="XP_060417890.1">
    <property type="nucleotide sequence ID" value="XM_060553047.1"/>
</dbReference>
<accession>A0AAD8Q6Z1</accession>